<protein>
    <submittedName>
        <fullName evidence="1">Uncharacterized protein</fullName>
    </submittedName>
</protein>
<sequence>MLQLGVIVWMQGSVWPSTLIQIPDLRNQYGGIRSRFFFIFVRLHCLSFMSILNSRDHIRQQIFAPGHAMVAIASYQANSSFSPEGEAAIAVESKTDRQPGRTTLV</sequence>
<keyword evidence="2" id="KW-1185">Reference proteome</keyword>
<comment type="caution">
    <text evidence="1">The sequence shown here is derived from an EMBL/GenBank/DDBJ whole genome shotgun (WGS) entry which is preliminary data.</text>
</comment>
<organism evidence="1 2">
    <name type="scientific">Favolaschia claudopus</name>
    <dbReference type="NCBI Taxonomy" id="2862362"/>
    <lineage>
        <taxon>Eukaryota</taxon>
        <taxon>Fungi</taxon>
        <taxon>Dikarya</taxon>
        <taxon>Basidiomycota</taxon>
        <taxon>Agaricomycotina</taxon>
        <taxon>Agaricomycetes</taxon>
        <taxon>Agaricomycetidae</taxon>
        <taxon>Agaricales</taxon>
        <taxon>Marasmiineae</taxon>
        <taxon>Mycenaceae</taxon>
        <taxon>Favolaschia</taxon>
    </lineage>
</organism>
<reference evidence="1 2" key="1">
    <citation type="journal article" date="2024" name="J Genomics">
        <title>Draft genome sequencing and assembly of Favolaschia claudopus CIRM-BRFM 2984 isolated from oak limbs.</title>
        <authorList>
            <person name="Navarro D."/>
            <person name="Drula E."/>
            <person name="Chaduli D."/>
            <person name="Cazenave R."/>
            <person name="Ahrendt S."/>
            <person name="Wang J."/>
            <person name="Lipzen A."/>
            <person name="Daum C."/>
            <person name="Barry K."/>
            <person name="Grigoriev I.V."/>
            <person name="Favel A."/>
            <person name="Rosso M.N."/>
            <person name="Martin F."/>
        </authorList>
    </citation>
    <scope>NUCLEOTIDE SEQUENCE [LARGE SCALE GENOMIC DNA]</scope>
    <source>
        <strain evidence="1 2">CIRM-BRFM 2984</strain>
    </source>
</reference>
<dbReference type="AlphaFoldDB" id="A0AAV9ZNL7"/>
<dbReference type="EMBL" id="JAWWNJ010000126">
    <property type="protein sequence ID" value="KAK6988089.1"/>
    <property type="molecule type" value="Genomic_DNA"/>
</dbReference>
<evidence type="ECO:0000313" key="1">
    <source>
        <dbReference type="EMBL" id="KAK6988089.1"/>
    </source>
</evidence>
<proteinExistence type="predicted"/>
<gene>
    <name evidence="1" type="ORF">R3P38DRAFT_2805097</name>
</gene>
<accession>A0AAV9ZNL7</accession>
<dbReference type="Proteomes" id="UP001362999">
    <property type="component" value="Unassembled WGS sequence"/>
</dbReference>
<name>A0AAV9ZNL7_9AGAR</name>
<evidence type="ECO:0000313" key="2">
    <source>
        <dbReference type="Proteomes" id="UP001362999"/>
    </source>
</evidence>